<feature type="region of interest" description="Disordered" evidence="1">
    <location>
        <begin position="1"/>
        <end position="100"/>
    </location>
</feature>
<sequence>MSASDQDTPTAEAPEADEPRKAEEKAGEAEENPESPEVREESGKSEEPEEPEKSDGSGDPGGSGEPDDSKDSTSLKDSMSSEDPDAPSEGAEEAAHGDGLTPKQARRLRVAAASVLLVALAVVLVIRLASRTSVLVVGVYGLAMILCGIVIELSRNGRTRLGTWLLAGGLLTALALDWLVLP</sequence>
<reference evidence="3 4" key="1">
    <citation type="submission" date="2024-10" db="EMBL/GenBank/DDBJ databases">
        <title>The Natural Products Discovery Center: Release of the First 8490 Sequenced Strains for Exploring Actinobacteria Biosynthetic Diversity.</title>
        <authorList>
            <person name="Kalkreuter E."/>
            <person name="Kautsar S.A."/>
            <person name="Yang D."/>
            <person name="Bader C.D."/>
            <person name="Teijaro C.N."/>
            <person name="Fluegel L."/>
            <person name="Davis C.M."/>
            <person name="Simpson J.R."/>
            <person name="Lauterbach L."/>
            <person name="Steele A.D."/>
            <person name="Gui C."/>
            <person name="Meng S."/>
            <person name="Li G."/>
            <person name="Viehrig K."/>
            <person name="Ye F."/>
            <person name="Su P."/>
            <person name="Kiefer A.F."/>
            <person name="Nichols A."/>
            <person name="Cepeda A.J."/>
            <person name="Yan W."/>
            <person name="Fan B."/>
            <person name="Jiang Y."/>
            <person name="Adhikari A."/>
            <person name="Zheng C.-J."/>
            <person name="Schuster L."/>
            <person name="Cowan T.M."/>
            <person name="Smanski M.J."/>
            <person name="Chevrette M.G."/>
            <person name="De Carvalho L.P.S."/>
            <person name="Shen B."/>
        </authorList>
    </citation>
    <scope>NUCLEOTIDE SEQUENCE [LARGE SCALE GENOMIC DNA]</scope>
    <source>
        <strain evidence="3 4">NPDC020602</strain>
    </source>
</reference>
<name>A0ABW7UCF4_9ACTN</name>
<feature type="compositionally biased region" description="Basic and acidic residues" evidence="1">
    <location>
        <begin position="36"/>
        <end position="56"/>
    </location>
</feature>
<feature type="compositionally biased region" description="Basic and acidic residues" evidence="1">
    <location>
        <begin position="17"/>
        <end position="28"/>
    </location>
</feature>
<accession>A0ABW7UCF4</accession>
<gene>
    <name evidence="3" type="ORF">ACH407_23005</name>
</gene>
<feature type="transmembrane region" description="Helical" evidence="2">
    <location>
        <begin position="135"/>
        <end position="154"/>
    </location>
</feature>
<feature type="transmembrane region" description="Helical" evidence="2">
    <location>
        <begin position="161"/>
        <end position="181"/>
    </location>
</feature>
<keyword evidence="2" id="KW-0472">Membrane</keyword>
<evidence type="ECO:0000256" key="2">
    <source>
        <dbReference type="SAM" id="Phobius"/>
    </source>
</evidence>
<protein>
    <submittedName>
        <fullName evidence="3">Uncharacterized protein</fullName>
    </submittedName>
</protein>
<dbReference type="RefSeq" id="WP_398710864.1">
    <property type="nucleotide sequence ID" value="NZ_JBIRUI010000010.1"/>
</dbReference>
<evidence type="ECO:0000256" key="1">
    <source>
        <dbReference type="SAM" id="MobiDB-lite"/>
    </source>
</evidence>
<organism evidence="3 4">
    <name type="scientific">Streptomyces litmocidini</name>
    <dbReference type="NCBI Taxonomy" id="67318"/>
    <lineage>
        <taxon>Bacteria</taxon>
        <taxon>Bacillati</taxon>
        <taxon>Actinomycetota</taxon>
        <taxon>Actinomycetes</taxon>
        <taxon>Kitasatosporales</taxon>
        <taxon>Streptomycetaceae</taxon>
        <taxon>Streptomyces</taxon>
    </lineage>
</organism>
<feature type="transmembrane region" description="Helical" evidence="2">
    <location>
        <begin position="110"/>
        <end position="129"/>
    </location>
</feature>
<proteinExistence type="predicted"/>
<evidence type="ECO:0000313" key="3">
    <source>
        <dbReference type="EMBL" id="MFI1716428.1"/>
    </source>
</evidence>
<evidence type="ECO:0000313" key="4">
    <source>
        <dbReference type="Proteomes" id="UP001611339"/>
    </source>
</evidence>
<feature type="compositionally biased region" description="Acidic residues" evidence="1">
    <location>
        <begin position="80"/>
        <end position="92"/>
    </location>
</feature>
<keyword evidence="4" id="KW-1185">Reference proteome</keyword>
<dbReference type="EMBL" id="JBIRUI010000010">
    <property type="protein sequence ID" value="MFI1716428.1"/>
    <property type="molecule type" value="Genomic_DNA"/>
</dbReference>
<comment type="caution">
    <text evidence="3">The sequence shown here is derived from an EMBL/GenBank/DDBJ whole genome shotgun (WGS) entry which is preliminary data.</text>
</comment>
<dbReference type="Proteomes" id="UP001611339">
    <property type="component" value="Unassembled WGS sequence"/>
</dbReference>
<keyword evidence="2" id="KW-0812">Transmembrane</keyword>
<keyword evidence="2" id="KW-1133">Transmembrane helix</keyword>